<dbReference type="RefSeq" id="WP_198111720.1">
    <property type="nucleotide sequence ID" value="NZ_JAEDAK010000009.1"/>
</dbReference>
<accession>A0A931J455</accession>
<comment type="caution">
    <text evidence="1">The sequence shown here is derived from an EMBL/GenBank/DDBJ whole genome shotgun (WGS) entry which is preliminary data.</text>
</comment>
<evidence type="ECO:0000313" key="1">
    <source>
        <dbReference type="EMBL" id="MBH9577946.1"/>
    </source>
</evidence>
<organism evidence="1 2">
    <name type="scientific">Inhella proteolytica</name>
    <dbReference type="NCBI Taxonomy" id="2795029"/>
    <lineage>
        <taxon>Bacteria</taxon>
        <taxon>Pseudomonadati</taxon>
        <taxon>Pseudomonadota</taxon>
        <taxon>Betaproteobacteria</taxon>
        <taxon>Burkholderiales</taxon>
        <taxon>Sphaerotilaceae</taxon>
        <taxon>Inhella</taxon>
    </lineage>
</organism>
<evidence type="ECO:0008006" key="3">
    <source>
        <dbReference type="Google" id="ProtNLM"/>
    </source>
</evidence>
<gene>
    <name evidence="1" type="ORF">I7X39_13660</name>
</gene>
<evidence type="ECO:0000313" key="2">
    <source>
        <dbReference type="Proteomes" id="UP000613266"/>
    </source>
</evidence>
<reference evidence="1" key="1">
    <citation type="submission" date="2020-12" db="EMBL/GenBank/DDBJ databases">
        <title>The genome sequence of Inhella sp. 1Y17.</title>
        <authorList>
            <person name="Liu Y."/>
        </authorList>
    </citation>
    <scope>NUCLEOTIDE SEQUENCE</scope>
    <source>
        <strain evidence="1">1Y17</strain>
    </source>
</reference>
<dbReference type="EMBL" id="JAEDAK010000009">
    <property type="protein sequence ID" value="MBH9577946.1"/>
    <property type="molecule type" value="Genomic_DNA"/>
</dbReference>
<sequence>MLIEPFAPALQEQLVLWLNHVMSREPAAMAKLKDFVGRRLSVAVRGAPAWAPQLPDLHLAITPAGLFERLAPEEAGEAALAIELDASNPLQSALAALKGQREGVSVRGDAALAGAVNWLFDNLRWDPADDIARFVGPAPAQMLAQAAAGLKAALSQLLKR</sequence>
<keyword evidence="2" id="KW-1185">Reference proteome</keyword>
<proteinExistence type="predicted"/>
<name>A0A931J455_9BURK</name>
<dbReference type="Proteomes" id="UP000613266">
    <property type="component" value="Unassembled WGS sequence"/>
</dbReference>
<dbReference type="AlphaFoldDB" id="A0A931J455"/>
<protein>
    <recommendedName>
        <fullName evidence="3">Ubiquinone biosynthesis accessory factor UbiJ</fullName>
    </recommendedName>
</protein>